<comment type="similarity">
    <text evidence="1">Belongs to the low molecular weight phosphotyrosine protein phosphatase family.</text>
</comment>
<evidence type="ECO:0000313" key="6">
    <source>
        <dbReference type="EMBL" id="SNR77655.1"/>
    </source>
</evidence>
<dbReference type="PANTHER" id="PTHR11717">
    <property type="entry name" value="LOW MOLECULAR WEIGHT PROTEIN TYROSINE PHOSPHATASE"/>
    <property type="match status" value="1"/>
</dbReference>
<reference evidence="6 7" key="1">
    <citation type="submission" date="2017-06" db="EMBL/GenBank/DDBJ databases">
        <authorList>
            <person name="Kim H.J."/>
            <person name="Triplett B.A."/>
        </authorList>
    </citation>
    <scope>NUCLEOTIDE SEQUENCE [LARGE SCALE GENOMIC DNA]</scope>
    <source>
        <strain evidence="6 7">DSM 44272</strain>
    </source>
</reference>
<feature type="domain" description="Phosphotyrosine protein phosphatase I" evidence="5">
    <location>
        <begin position="1"/>
        <end position="140"/>
    </location>
</feature>
<feature type="active site" description="Nucleophile" evidence="4">
    <location>
        <position position="7"/>
    </location>
</feature>
<evidence type="ECO:0000256" key="3">
    <source>
        <dbReference type="ARBA" id="ARBA00022912"/>
    </source>
</evidence>
<dbReference type="AlphaFoldDB" id="A0A238Z2G3"/>
<feature type="active site" description="Nucleophile" evidence="4">
    <location>
        <position position="13"/>
    </location>
</feature>
<dbReference type="PANTHER" id="PTHR11717:SF31">
    <property type="entry name" value="LOW MOLECULAR WEIGHT PROTEIN-TYROSINE-PHOSPHATASE ETP-RELATED"/>
    <property type="match status" value="1"/>
</dbReference>
<evidence type="ECO:0000313" key="7">
    <source>
        <dbReference type="Proteomes" id="UP000198403"/>
    </source>
</evidence>
<evidence type="ECO:0000256" key="4">
    <source>
        <dbReference type="PIRSR" id="PIRSR617867-1"/>
    </source>
</evidence>
<evidence type="ECO:0000256" key="2">
    <source>
        <dbReference type="ARBA" id="ARBA00022801"/>
    </source>
</evidence>
<dbReference type="InterPro" id="IPR036196">
    <property type="entry name" value="Ptyr_pPase_sf"/>
</dbReference>
<proteinExistence type="inferred from homology"/>
<dbReference type="InterPro" id="IPR023485">
    <property type="entry name" value="Ptyr_pPase"/>
</dbReference>
<evidence type="ECO:0000256" key="1">
    <source>
        <dbReference type="ARBA" id="ARBA00011063"/>
    </source>
</evidence>
<organism evidence="6 7">
    <name type="scientific">Blastococcus mobilis</name>
    <dbReference type="NCBI Taxonomy" id="1938746"/>
    <lineage>
        <taxon>Bacteria</taxon>
        <taxon>Bacillati</taxon>
        <taxon>Actinomycetota</taxon>
        <taxon>Actinomycetes</taxon>
        <taxon>Geodermatophilales</taxon>
        <taxon>Geodermatophilaceae</taxon>
        <taxon>Blastococcus</taxon>
    </lineage>
</organism>
<dbReference type="GO" id="GO:0004725">
    <property type="term" value="F:protein tyrosine phosphatase activity"/>
    <property type="evidence" value="ECO:0007669"/>
    <property type="project" value="InterPro"/>
</dbReference>
<dbReference type="SMART" id="SM00226">
    <property type="entry name" value="LMWPc"/>
    <property type="match status" value="1"/>
</dbReference>
<evidence type="ECO:0000259" key="5">
    <source>
        <dbReference type="SMART" id="SM00226"/>
    </source>
</evidence>
<dbReference type="Proteomes" id="UP000198403">
    <property type="component" value="Unassembled WGS sequence"/>
</dbReference>
<dbReference type="InterPro" id="IPR050438">
    <property type="entry name" value="LMW_PTPase"/>
</dbReference>
<name>A0A238Z2G3_9ACTN</name>
<accession>A0A238Z2G3</accession>
<keyword evidence="3" id="KW-0904">Protein phosphatase</keyword>
<gene>
    <name evidence="6" type="ORF">SAMN06272737_12465</name>
</gene>
<protein>
    <submittedName>
        <fullName evidence="6">Protein-tyrosine phosphatase</fullName>
    </submittedName>
</protein>
<dbReference type="RefSeq" id="WP_089338139.1">
    <property type="nucleotide sequence ID" value="NZ_FZNO01000024.1"/>
</dbReference>
<keyword evidence="7" id="KW-1185">Reference proteome</keyword>
<dbReference type="OrthoDB" id="9784339at2"/>
<keyword evidence="2" id="KW-0378">Hydrolase</keyword>
<dbReference type="InterPro" id="IPR017867">
    <property type="entry name" value="Tyr_phospatase_low_mol_wt"/>
</dbReference>
<dbReference type="EMBL" id="FZNO01000024">
    <property type="protein sequence ID" value="SNR77655.1"/>
    <property type="molecule type" value="Genomic_DNA"/>
</dbReference>
<dbReference type="SUPFAM" id="SSF52788">
    <property type="entry name" value="Phosphotyrosine protein phosphatases I"/>
    <property type="match status" value="1"/>
</dbReference>
<dbReference type="PRINTS" id="PR00719">
    <property type="entry name" value="LMWPTPASE"/>
</dbReference>
<dbReference type="Pfam" id="PF01451">
    <property type="entry name" value="LMWPc"/>
    <property type="match status" value="1"/>
</dbReference>
<dbReference type="Gene3D" id="3.40.50.2300">
    <property type="match status" value="1"/>
</dbReference>
<sequence>MRLLFVCTGNICRSPLAERLAYSWASQSLGATTAAVRIASAGTDALDGKPMDKRSAAALAALGGEPGGFVAQTFVPQMATEADLVLTMTRSQRRKVLAVAPRALRHTFTLPEAADLLRSADLRGVTDLPLRNRARELAARLNAGRARRMSVEADDVFDPIGESGGVHKQVAARIARKLRPLADVLFVDESASHTMVPSPRLYELPDPRQLARPRS</sequence>